<feature type="transmembrane region" description="Helical" evidence="1">
    <location>
        <begin position="5"/>
        <end position="23"/>
    </location>
</feature>
<gene>
    <name evidence="3" type="ORF">SAMN06265218_11641</name>
</gene>
<keyword evidence="1" id="KW-0472">Membrane</keyword>
<feature type="domain" description="Potassium channel" evidence="2">
    <location>
        <begin position="72"/>
        <end position="154"/>
    </location>
</feature>
<feature type="transmembrane region" description="Helical" evidence="1">
    <location>
        <begin position="60"/>
        <end position="85"/>
    </location>
</feature>
<dbReference type="Gene3D" id="1.10.287.70">
    <property type="match status" value="1"/>
</dbReference>
<feature type="transmembrane region" description="Helical" evidence="1">
    <location>
        <begin position="29"/>
        <end position="48"/>
    </location>
</feature>
<protein>
    <submittedName>
        <fullName evidence="3">Ion channel</fullName>
    </submittedName>
</protein>
<sequence>MNELYLILGILITVITAFDFFYTTVSFNGAGMIARHVSSGIAGVFLWANRKTRSRWLLQFSGMTHILVLVTLWLALLWLGFFLVLMGDPHSVIHAESGATPGIAARIYFSGYTLSTMGNGEYIPGGGIWQMVVAAFSFAGFIFITTAMTYLISLTSAVIHKKNLSLFISNVGETPEAIVKNAFNGENFEQLGKIAPELQKMINKHNQNHFAHPAVHYFYSRNRSESLSINLTNLDEALTIIQHHVDKSGRRDQGLRLLRDAISKFLNTIKHHFVAAHEGDIENGLEFKHLQSSDVPLAEGPDGQLPEKKRRALLAGLLRSTGWSWQEVYYSED</sequence>
<dbReference type="EMBL" id="FXTH01000016">
    <property type="protein sequence ID" value="SMO82969.1"/>
    <property type="molecule type" value="Genomic_DNA"/>
</dbReference>
<evidence type="ECO:0000256" key="1">
    <source>
        <dbReference type="SAM" id="Phobius"/>
    </source>
</evidence>
<dbReference type="AlphaFoldDB" id="A0A521EGD4"/>
<name>A0A521EGD4_9BACT</name>
<dbReference type="OrthoDB" id="3422146at2"/>
<keyword evidence="1" id="KW-1133">Transmembrane helix</keyword>
<evidence type="ECO:0000259" key="2">
    <source>
        <dbReference type="Pfam" id="PF07885"/>
    </source>
</evidence>
<keyword evidence="4" id="KW-1185">Reference proteome</keyword>
<keyword evidence="1" id="KW-0812">Transmembrane</keyword>
<proteinExistence type="predicted"/>
<dbReference type="RefSeq" id="WP_142715531.1">
    <property type="nucleotide sequence ID" value="NZ_FXTH01000016.1"/>
</dbReference>
<dbReference type="SUPFAM" id="SSF81324">
    <property type="entry name" value="Voltage-gated potassium channels"/>
    <property type="match status" value="1"/>
</dbReference>
<evidence type="ECO:0000313" key="3">
    <source>
        <dbReference type="EMBL" id="SMO82969.1"/>
    </source>
</evidence>
<reference evidence="3 4" key="1">
    <citation type="submission" date="2017-05" db="EMBL/GenBank/DDBJ databases">
        <authorList>
            <person name="Varghese N."/>
            <person name="Submissions S."/>
        </authorList>
    </citation>
    <scope>NUCLEOTIDE SEQUENCE [LARGE SCALE GENOMIC DNA]</scope>
    <source>
        <strain evidence="3 4">DSM 21194</strain>
    </source>
</reference>
<feature type="transmembrane region" description="Helical" evidence="1">
    <location>
        <begin position="128"/>
        <end position="152"/>
    </location>
</feature>
<evidence type="ECO:0000313" key="4">
    <source>
        <dbReference type="Proteomes" id="UP000317593"/>
    </source>
</evidence>
<organism evidence="3 4">
    <name type="scientific">Fodinibius sediminis</name>
    <dbReference type="NCBI Taxonomy" id="1214077"/>
    <lineage>
        <taxon>Bacteria</taxon>
        <taxon>Pseudomonadati</taxon>
        <taxon>Balneolota</taxon>
        <taxon>Balneolia</taxon>
        <taxon>Balneolales</taxon>
        <taxon>Balneolaceae</taxon>
        <taxon>Fodinibius</taxon>
    </lineage>
</organism>
<dbReference type="Pfam" id="PF07885">
    <property type="entry name" value="Ion_trans_2"/>
    <property type="match status" value="1"/>
</dbReference>
<dbReference type="Proteomes" id="UP000317593">
    <property type="component" value="Unassembled WGS sequence"/>
</dbReference>
<dbReference type="InterPro" id="IPR013099">
    <property type="entry name" value="K_chnl_dom"/>
</dbReference>
<accession>A0A521EGD4</accession>